<name>A0A2H0KAJ7_9BACT</name>
<keyword evidence="1" id="KW-0175">Coiled coil</keyword>
<reference evidence="2 3" key="1">
    <citation type="submission" date="2017-09" db="EMBL/GenBank/DDBJ databases">
        <title>Depth-based differentiation of microbial function through sediment-hosted aquifers and enrichment of novel symbionts in the deep terrestrial subsurface.</title>
        <authorList>
            <person name="Probst A.J."/>
            <person name="Ladd B."/>
            <person name="Jarett J.K."/>
            <person name="Geller-Mcgrath D.E."/>
            <person name="Sieber C.M."/>
            <person name="Emerson J.B."/>
            <person name="Anantharaman K."/>
            <person name="Thomas B.C."/>
            <person name="Malmstrom R."/>
            <person name="Stieglmeier M."/>
            <person name="Klingl A."/>
            <person name="Woyke T."/>
            <person name="Ryan C.M."/>
            <person name="Banfield J.F."/>
        </authorList>
    </citation>
    <scope>NUCLEOTIDE SEQUENCE [LARGE SCALE GENOMIC DNA]</scope>
    <source>
        <strain evidence="2">CG11_big_fil_rev_8_21_14_0_20_46_11</strain>
    </source>
</reference>
<accession>A0A2H0KAJ7</accession>
<sequence length="89" mass="10337">MKKESGKKISMEDLAGMVARGFAGMDTKFAKVNSQFEKIEKEFEKVEDNFKKIRTDILDIGDKFVPRHEFDTLLIRVSRLEQRVKEKVG</sequence>
<gene>
    <name evidence="2" type="ORF">COV91_04905</name>
</gene>
<organism evidence="2 3">
    <name type="scientific">Candidatus Taylorbacteria bacterium CG11_big_fil_rev_8_21_14_0_20_46_11</name>
    <dbReference type="NCBI Taxonomy" id="1975025"/>
    <lineage>
        <taxon>Bacteria</taxon>
        <taxon>Candidatus Tayloriibacteriota</taxon>
    </lineage>
</organism>
<evidence type="ECO:0000313" key="3">
    <source>
        <dbReference type="Proteomes" id="UP000229342"/>
    </source>
</evidence>
<dbReference type="Gene3D" id="3.90.20.10">
    <property type="match status" value="1"/>
</dbReference>
<dbReference type="Proteomes" id="UP000229342">
    <property type="component" value="Unassembled WGS sequence"/>
</dbReference>
<evidence type="ECO:0000256" key="1">
    <source>
        <dbReference type="SAM" id="Coils"/>
    </source>
</evidence>
<protein>
    <submittedName>
        <fullName evidence="2">Uncharacterized protein</fullName>
    </submittedName>
</protein>
<proteinExistence type="predicted"/>
<evidence type="ECO:0000313" key="2">
    <source>
        <dbReference type="EMBL" id="PIQ68280.1"/>
    </source>
</evidence>
<feature type="coiled-coil region" evidence="1">
    <location>
        <begin position="29"/>
        <end position="56"/>
    </location>
</feature>
<dbReference type="AlphaFoldDB" id="A0A2H0KAJ7"/>
<comment type="caution">
    <text evidence="2">The sequence shown here is derived from an EMBL/GenBank/DDBJ whole genome shotgun (WGS) entry which is preliminary data.</text>
</comment>
<dbReference type="EMBL" id="PCVG01000064">
    <property type="protein sequence ID" value="PIQ68280.1"/>
    <property type="molecule type" value="Genomic_DNA"/>
</dbReference>